<feature type="compositionally biased region" description="Low complexity" evidence="1">
    <location>
        <begin position="41"/>
        <end position="56"/>
    </location>
</feature>
<feature type="region of interest" description="Disordered" evidence="1">
    <location>
        <begin position="1"/>
        <end position="221"/>
    </location>
</feature>
<protein>
    <submittedName>
        <fullName evidence="2">Uncharacterized protein</fullName>
    </submittedName>
</protein>
<evidence type="ECO:0000313" key="2">
    <source>
        <dbReference type="EMBL" id="KAK4191791.1"/>
    </source>
</evidence>
<evidence type="ECO:0000256" key="1">
    <source>
        <dbReference type="SAM" id="MobiDB-lite"/>
    </source>
</evidence>
<accession>A0AAN6X215</accession>
<name>A0AAN6X215_9PEZI</name>
<dbReference type="EMBL" id="MU864357">
    <property type="protein sequence ID" value="KAK4191791.1"/>
    <property type="molecule type" value="Genomic_DNA"/>
</dbReference>
<reference evidence="2" key="1">
    <citation type="journal article" date="2023" name="Mol. Phylogenet. Evol.">
        <title>Genome-scale phylogeny and comparative genomics of the fungal order Sordariales.</title>
        <authorList>
            <person name="Hensen N."/>
            <person name="Bonometti L."/>
            <person name="Westerberg I."/>
            <person name="Brannstrom I.O."/>
            <person name="Guillou S."/>
            <person name="Cros-Aarteil S."/>
            <person name="Calhoun S."/>
            <person name="Haridas S."/>
            <person name="Kuo A."/>
            <person name="Mondo S."/>
            <person name="Pangilinan J."/>
            <person name="Riley R."/>
            <person name="LaButti K."/>
            <person name="Andreopoulos B."/>
            <person name="Lipzen A."/>
            <person name="Chen C."/>
            <person name="Yan M."/>
            <person name="Daum C."/>
            <person name="Ng V."/>
            <person name="Clum A."/>
            <person name="Steindorff A."/>
            <person name="Ohm R.A."/>
            <person name="Martin F."/>
            <person name="Silar P."/>
            <person name="Natvig D.O."/>
            <person name="Lalanne C."/>
            <person name="Gautier V."/>
            <person name="Ament-Velasquez S.L."/>
            <person name="Kruys A."/>
            <person name="Hutchinson M.I."/>
            <person name="Powell A.J."/>
            <person name="Barry K."/>
            <person name="Miller A.N."/>
            <person name="Grigoriev I.V."/>
            <person name="Debuchy R."/>
            <person name="Gladieux P."/>
            <person name="Hiltunen Thoren M."/>
            <person name="Johannesson H."/>
        </authorList>
    </citation>
    <scope>NUCLEOTIDE SEQUENCE</scope>
    <source>
        <strain evidence="2">PSN309</strain>
    </source>
</reference>
<dbReference type="Proteomes" id="UP001302126">
    <property type="component" value="Unassembled WGS sequence"/>
</dbReference>
<gene>
    <name evidence="2" type="ORF">QBC35DRAFT_447986</name>
</gene>
<dbReference type="AlphaFoldDB" id="A0AAN6X215"/>
<feature type="compositionally biased region" description="Basic and acidic residues" evidence="1">
    <location>
        <begin position="163"/>
        <end position="178"/>
    </location>
</feature>
<reference evidence="2" key="2">
    <citation type="submission" date="2023-05" db="EMBL/GenBank/DDBJ databases">
        <authorList>
            <consortium name="Lawrence Berkeley National Laboratory"/>
            <person name="Steindorff A."/>
            <person name="Hensen N."/>
            <person name="Bonometti L."/>
            <person name="Westerberg I."/>
            <person name="Brannstrom I.O."/>
            <person name="Guillou S."/>
            <person name="Cros-Aarteil S."/>
            <person name="Calhoun S."/>
            <person name="Haridas S."/>
            <person name="Kuo A."/>
            <person name="Mondo S."/>
            <person name="Pangilinan J."/>
            <person name="Riley R."/>
            <person name="Labutti K."/>
            <person name="Andreopoulos B."/>
            <person name="Lipzen A."/>
            <person name="Chen C."/>
            <person name="Yanf M."/>
            <person name="Daum C."/>
            <person name="Ng V."/>
            <person name="Clum A."/>
            <person name="Ohm R."/>
            <person name="Martin F."/>
            <person name="Silar P."/>
            <person name="Natvig D."/>
            <person name="Lalanne C."/>
            <person name="Gautier V."/>
            <person name="Ament-Velasquez S.L."/>
            <person name="Kruys A."/>
            <person name="Hutchinson M.I."/>
            <person name="Powell A.J."/>
            <person name="Barry K."/>
            <person name="Miller A.N."/>
            <person name="Grigoriev I.V."/>
            <person name="Debuchy R."/>
            <person name="Gladieux P."/>
            <person name="Thoren M.H."/>
            <person name="Johannesson H."/>
        </authorList>
    </citation>
    <scope>NUCLEOTIDE SEQUENCE</scope>
    <source>
        <strain evidence="2">PSN309</strain>
    </source>
</reference>
<proteinExistence type="predicted"/>
<evidence type="ECO:0000313" key="3">
    <source>
        <dbReference type="Proteomes" id="UP001302126"/>
    </source>
</evidence>
<comment type="caution">
    <text evidence="2">The sequence shown here is derived from an EMBL/GenBank/DDBJ whole genome shotgun (WGS) entry which is preliminary data.</text>
</comment>
<organism evidence="2 3">
    <name type="scientific">Podospora australis</name>
    <dbReference type="NCBI Taxonomy" id="1536484"/>
    <lineage>
        <taxon>Eukaryota</taxon>
        <taxon>Fungi</taxon>
        <taxon>Dikarya</taxon>
        <taxon>Ascomycota</taxon>
        <taxon>Pezizomycotina</taxon>
        <taxon>Sordariomycetes</taxon>
        <taxon>Sordariomycetidae</taxon>
        <taxon>Sordariales</taxon>
        <taxon>Podosporaceae</taxon>
        <taxon>Podospora</taxon>
    </lineage>
</organism>
<keyword evidence="3" id="KW-1185">Reference proteome</keyword>
<sequence>MVLDITPHSEPPPERNPWYNSTFMVPNPRPKSALRTTTNYNSSNQDGSSSGQWSQNAEPPSRASESEDYDGVAPEDATAIHTQRPTYREHAHSPRYVSPRHNSISGIAGASASPNHRRRIVRTDTPTQPYPQPPSPGASRAVSPSQYQYQHYHQRYPMNTQHDNPKFENVSLHEDDRGGGGGGGGDGGNFFLDEPSDSTGGNEKGHRHHDHSDGYFSSFSW</sequence>
<feature type="compositionally biased region" description="Low complexity" evidence="1">
    <location>
        <begin position="103"/>
        <end position="113"/>
    </location>
</feature>
<feature type="compositionally biased region" description="Gly residues" evidence="1">
    <location>
        <begin position="179"/>
        <end position="188"/>
    </location>
</feature>